<comment type="similarity">
    <text evidence="10">Belongs to the adenylosuccinate synthetase family.</text>
</comment>
<dbReference type="EMBL" id="BAVB01000012">
    <property type="protein sequence ID" value="GAE48545.1"/>
    <property type="molecule type" value="Genomic_DNA"/>
</dbReference>
<proteinExistence type="inferred from homology"/>
<comment type="pathway">
    <text evidence="10">Purine metabolism; AMP biosynthesis via de novo pathway; AMP from IMP: step 1/2.</text>
</comment>
<keyword evidence="6 10" id="KW-0658">Purine biosynthesis</keyword>
<accession>W4RVW0</accession>
<dbReference type="HAMAP" id="MF_00011">
    <property type="entry name" value="Adenylosucc_synth"/>
    <property type="match status" value="1"/>
</dbReference>
<evidence type="ECO:0000256" key="4">
    <source>
        <dbReference type="ARBA" id="ARBA00022723"/>
    </source>
</evidence>
<evidence type="ECO:0000256" key="6">
    <source>
        <dbReference type="ARBA" id="ARBA00022755"/>
    </source>
</evidence>
<keyword evidence="4 10" id="KW-0479">Metal-binding</keyword>
<dbReference type="PANTHER" id="PTHR11846:SF0">
    <property type="entry name" value="ADENYLOSUCCINATE SYNTHETASE"/>
    <property type="match status" value="1"/>
</dbReference>
<feature type="active site" evidence="9">
    <location>
        <position position="188"/>
    </location>
</feature>
<dbReference type="FunFam" id="3.90.170.10:FF:000001">
    <property type="entry name" value="Adenylosuccinate synthetase"/>
    <property type="match status" value="1"/>
</dbReference>
<dbReference type="SMART" id="SM00788">
    <property type="entry name" value="Adenylsucc_synt"/>
    <property type="match status" value="1"/>
</dbReference>
<dbReference type="NCBIfam" id="NF002223">
    <property type="entry name" value="PRK01117.1"/>
    <property type="match status" value="1"/>
</dbReference>
<comment type="catalytic activity">
    <reaction evidence="10">
        <text>IMP + L-aspartate + GTP = N(6)-(1,2-dicarboxyethyl)-AMP + GDP + phosphate + 2 H(+)</text>
        <dbReference type="Rhea" id="RHEA:15753"/>
        <dbReference type="ChEBI" id="CHEBI:15378"/>
        <dbReference type="ChEBI" id="CHEBI:29991"/>
        <dbReference type="ChEBI" id="CHEBI:37565"/>
        <dbReference type="ChEBI" id="CHEBI:43474"/>
        <dbReference type="ChEBI" id="CHEBI:57567"/>
        <dbReference type="ChEBI" id="CHEBI:58053"/>
        <dbReference type="ChEBI" id="CHEBI:58189"/>
        <dbReference type="EC" id="6.3.4.4"/>
    </reaction>
</comment>
<dbReference type="InterPro" id="IPR018220">
    <property type="entry name" value="Adenylosuccin_syn_GTP-bd"/>
</dbReference>
<dbReference type="PROSITE" id="PS00513">
    <property type="entry name" value="ADENYLOSUCCIN_SYN_2"/>
    <property type="match status" value="1"/>
</dbReference>
<dbReference type="GO" id="GO:0046040">
    <property type="term" value="P:IMP metabolic process"/>
    <property type="evidence" value="ECO:0007669"/>
    <property type="project" value="TreeGrafter"/>
</dbReference>
<dbReference type="Gene3D" id="1.10.300.10">
    <property type="entry name" value="Adenylosuccinate Synthetase, subunit A, domain 2"/>
    <property type="match status" value="1"/>
</dbReference>
<evidence type="ECO:0000256" key="11">
    <source>
        <dbReference type="SAM" id="MobiDB-lite"/>
    </source>
</evidence>
<evidence type="ECO:0000256" key="3">
    <source>
        <dbReference type="ARBA" id="ARBA00022598"/>
    </source>
</evidence>
<dbReference type="CDD" id="cd03108">
    <property type="entry name" value="AdSS"/>
    <property type="match status" value="1"/>
</dbReference>
<dbReference type="InterPro" id="IPR001114">
    <property type="entry name" value="Adenylosuccinate_synthetase"/>
</dbReference>
<dbReference type="Proteomes" id="UP000019143">
    <property type="component" value="Unassembled WGS sequence"/>
</dbReference>
<dbReference type="GO" id="GO:0044208">
    <property type="term" value="P:'de novo' AMP biosynthetic process"/>
    <property type="evidence" value="ECO:0007669"/>
    <property type="project" value="UniProtKB-UniPathway"/>
</dbReference>
<evidence type="ECO:0000256" key="9">
    <source>
        <dbReference type="PROSITE-ProRule" id="PRU10134"/>
    </source>
</evidence>
<reference evidence="12" key="1">
    <citation type="submission" date="2014-01" db="EMBL/GenBank/DDBJ databases">
        <title>Genome sequence and analysis of Xanthomonas arboricola pv. pruni.</title>
        <authorList>
            <person name="Fujikawa T."/>
            <person name="Nakazono-Nagaoka E."/>
        </authorList>
    </citation>
    <scope>NUCLEOTIDE SEQUENCE [LARGE SCALE GENOMIC DNA]</scope>
    <source>
        <strain evidence="12">MAFF311562</strain>
    </source>
</reference>
<keyword evidence="8 10" id="KW-0342">GTP-binding</keyword>
<dbReference type="PROSITE" id="PS01266">
    <property type="entry name" value="ADENYLOSUCCIN_SYN_1"/>
    <property type="match status" value="1"/>
</dbReference>
<dbReference type="InterPro" id="IPR027417">
    <property type="entry name" value="P-loop_NTPase"/>
</dbReference>
<evidence type="ECO:0000256" key="7">
    <source>
        <dbReference type="ARBA" id="ARBA00022842"/>
    </source>
</evidence>
<sequence length="477" mass="50987">FGFFRVRASRAAATLPDGAARQAAPPAVNRSHPAAPMAAAKLRSSPVMGQSVVVLGAQWGDEGKGKIVDLLTEEIGAVVRFQGGHNAGHTLVINGKKTVLHLIPSGILRDDALCLIGNGVVISPAALIKEISELEGAGVEVRSRLKISPAAPLIMPYHIALDQAREKAAGGKAIGTTGRGIGPAYEDKVARRGIRIADLHYPPQLEELLRTALDYHNFVLTKYLGVEAVDFQKTFDEALAFGDYVQPMKSDVAGILHDLRKQGKRVLFEGAQGALLDIDHGTYPYVTSSNTTIGGALAGTGVGADAIDYVLGIAKAYATRVGGGPFPTELDDEVGQGIRDRGAEYGASTGRPRRCGWMDIVALKRAVAINGISGLCITKLDVLDGMEKLKVCIAYEYRGKRTEYAPLDAQGWEECTPVYLEFPGWTENTHGITEWDKLPVAARAYLRALEELAGCPISIVSTGPDRDHTMVLQDPFA</sequence>
<gene>
    <name evidence="12" type="primary">purA</name>
    <name evidence="12" type="ORF">XPU_0077</name>
</gene>
<dbReference type="InterPro" id="IPR042111">
    <property type="entry name" value="Adenylosuccinate_synth_dom3"/>
</dbReference>
<evidence type="ECO:0000256" key="5">
    <source>
        <dbReference type="ARBA" id="ARBA00022741"/>
    </source>
</evidence>
<organism evidence="12">
    <name type="scientific">Xanthomonas arboricola pv. pruni str. MAFF 311562</name>
    <dbReference type="NCBI Taxonomy" id="1414836"/>
    <lineage>
        <taxon>Bacteria</taxon>
        <taxon>Pseudomonadati</taxon>
        <taxon>Pseudomonadota</taxon>
        <taxon>Gammaproteobacteria</taxon>
        <taxon>Lysobacterales</taxon>
        <taxon>Lysobacteraceae</taxon>
        <taxon>Xanthomonas</taxon>
    </lineage>
</organism>
<comment type="cofactor">
    <cofactor evidence="1">
        <name>Mg(2+)</name>
        <dbReference type="ChEBI" id="CHEBI:18420"/>
    </cofactor>
</comment>
<dbReference type="InterPro" id="IPR042109">
    <property type="entry name" value="Adenylosuccinate_synth_dom1"/>
</dbReference>
<evidence type="ECO:0000256" key="1">
    <source>
        <dbReference type="ARBA" id="ARBA00001946"/>
    </source>
</evidence>
<dbReference type="GO" id="GO:0004019">
    <property type="term" value="F:adenylosuccinate synthase activity"/>
    <property type="evidence" value="ECO:0007669"/>
    <property type="project" value="UniProtKB-EC"/>
</dbReference>
<evidence type="ECO:0000256" key="8">
    <source>
        <dbReference type="ARBA" id="ARBA00023134"/>
    </source>
</evidence>
<dbReference type="Gene3D" id="3.90.170.10">
    <property type="entry name" value="Adenylosuccinate Synthetase, subunit A, domain 3"/>
    <property type="match status" value="1"/>
</dbReference>
<dbReference type="SUPFAM" id="SSF52540">
    <property type="entry name" value="P-loop containing nucleoside triphosphate hydrolases"/>
    <property type="match status" value="1"/>
</dbReference>
<keyword evidence="3 10" id="KW-0436">Ligase</keyword>
<dbReference type="InterPro" id="IPR042110">
    <property type="entry name" value="Adenylosuccinate_synth_dom2"/>
</dbReference>
<evidence type="ECO:0000256" key="2">
    <source>
        <dbReference type="ARBA" id="ARBA00011738"/>
    </source>
</evidence>
<dbReference type="NCBIfam" id="TIGR00184">
    <property type="entry name" value="purA"/>
    <property type="match status" value="1"/>
</dbReference>
<dbReference type="UniPathway" id="UPA00075">
    <property type="reaction ID" value="UER00335"/>
</dbReference>
<keyword evidence="5 10" id="KW-0547">Nucleotide-binding</keyword>
<evidence type="ECO:0000256" key="10">
    <source>
        <dbReference type="RuleBase" id="RU000520"/>
    </source>
</evidence>
<dbReference type="FunFam" id="1.10.300.10:FF:000001">
    <property type="entry name" value="Adenylosuccinate synthetase"/>
    <property type="match status" value="1"/>
</dbReference>
<dbReference type="Gene3D" id="3.40.440.10">
    <property type="entry name" value="Adenylosuccinate Synthetase, subunit A, domain 1"/>
    <property type="match status" value="1"/>
</dbReference>
<dbReference type="EC" id="6.3.4.4" evidence="10"/>
<dbReference type="Pfam" id="PF00709">
    <property type="entry name" value="Adenylsucc_synt"/>
    <property type="match status" value="1"/>
</dbReference>
<comment type="function">
    <text evidence="10">Plays an important role in the de novo pathway of purine nucleotide biosynthesis.</text>
</comment>
<feature type="region of interest" description="Disordered" evidence="11">
    <location>
        <begin position="15"/>
        <end position="35"/>
    </location>
</feature>
<comment type="caution">
    <text evidence="12">The sequence shown here is derived from an EMBL/GenBank/DDBJ whole genome shotgun (WGS) entry which is preliminary data.</text>
</comment>
<keyword evidence="7 10" id="KW-0460">Magnesium</keyword>
<protein>
    <recommendedName>
        <fullName evidence="10">Adenylosuccinate synthetase</fullName>
        <ecNumber evidence="10">6.3.4.4</ecNumber>
    </recommendedName>
</protein>
<feature type="non-terminal residue" evidence="12">
    <location>
        <position position="1"/>
    </location>
</feature>
<dbReference type="AlphaFoldDB" id="W4RVW0"/>
<dbReference type="GO" id="GO:0005737">
    <property type="term" value="C:cytoplasm"/>
    <property type="evidence" value="ECO:0007669"/>
    <property type="project" value="TreeGrafter"/>
</dbReference>
<dbReference type="InterPro" id="IPR033128">
    <property type="entry name" value="Adenylosuccin_syn_Lys_AS"/>
</dbReference>
<dbReference type="GO" id="GO:0046872">
    <property type="term" value="F:metal ion binding"/>
    <property type="evidence" value="ECO:0007669"/>
    <property type="project" value="UniProtKB-KW"/>
</dbReference>
<comment type="subunit">
    <text evidence="2">Homodimer.</text>
</comment>
<dbReference type="PANTHER" id="PTHR11846">
    <property type="entry name" value="ADENYLOSUCCINATE SYNTHETASE"/>
    <property type="match status" value="1"/>
</dbReference>
<dbReference type="GO" id="GO:0005525">
    <property type="term" value="F:GTP binding"/>
    <property type="evidence" value="ECO:0007669"/>
    <property type="project" value="UniProtKB-KW"/>
</dbReference>
<evidence type="ECO:0000313" key="12">
    <source>
        <dbReference type="EMBL" id="GAE48545.1"/>
    </source>
</evidence>
<name>W4RVW0_9XANT</name>